<reference evidence="6 7" key="1">
    <citation type="journal article" date="2015" name="Genome Announc.">
        <title>Expanding the biotechnology potential of lactobacilli through comparative genomics of 213 strains and associated genera.</title>
        <authorList>
            <person name="Sun Z."/>
            <person name="Harris H.M."/>
            <person name="McCann A."/>
            <person name="Guo C."/>
            <person name="Argimon S."/>
            <person name="Zhang W."/>
            <person name="Yang X."/>
            <person name="Jeffery I.B."/>
            <person name="Cooney J.C."/>
            <person name="Kagawa T.F."/>
            <person name="Liu W."/>
            <person name="Song Y."/>
            <person name="Salvetti E."/>
            <person name="Wrobel A."/>
            <person name="Rasinkangas P."/>
            <person name="Parkhill J."/>
            <person name="Rea M.C."/>
            <person name="O'Sullivan O."/>
            <person name="Ritari J."/>
            <person name="Douillard F.P."/>
            <person name="Paul Ross R."/>
            <person name="Yang R."/>
            <person name="Briner A.E."/>
            <person name="Felis G.E."/>
            <person name="de Vos W.M."/>
            <person name="Barrangou R."/>
            <person name="Klaenhammer T.R."/>
            <person name="Caufield P.W."/>
            <person name="Cui Y."/>
            <person name="Zhang H."/>
            <person name="O'Toole P.W."/>
        </authorList>
    </citation>
    <scope>NUCLEOTIDE SEQUENCE [LARGE SCALE GENOMIC DNA]</scope>
    <source>
        <strain evidence="6 7">DSM 16634</strain>
    </source>
</reference>
<dbReference type="InterPro" id="IPR046348">
    <property type="entry name" value="SIS_dom_sf"/>
</dbReference>
<keyword evidence="1" id="KW-0805">Transcription regulation</keyword>
<dbReference type="PATRIC" id="fig|1423724.4.peg.1672"/>
<evidence type="ECO:0000259" key="5">
    <source>
        <dbReference type="PROSITE" id="PS51464"/>
    </source>
</evidence>
<dbReference type="GO" id="GO:1901135">
    <property type="term" value="P:carbohydrate derivative metabolic process"/>
    <property type="evidence" value="ECO:0007669"/>
    <property type="project" value="InterPro"/>
</dbReference>
<dbReference type="OrthoDB" id="3684496at2"/>
<dbReference type="InterPro" id="IPR047640">
    <property type="entry name" value="RpiR-like"/>
</dbReference>
<dbReference type="InterPro" id="IPR001347">
    <property type="entry name" value="SIS_dom"/>
</dbReference>
<name>A0A0R1U3Z4_9LACO</name>
<dbReference type="AlphaFoldDB" id="A0A0R1U3Z4"/>
<evidence type="ECO:0000313" key="6">
    <source>
        <dbReference type="EMBL" id="KRL87380.1"/>
    </source>
</evidence>
<dbReference type="Pfam" id="PF01418">
    <property type="entry name" value="HTH_6"/>
    <property type="match status" value="1"/>
</dbReference>
<feature type="domain" description="SIS" evidence="5">
    <location>
        <begin position="126"/>
        <end position="270"/>
    </location>
</feature>
<dbReference type="EMBL" id="AZFT01000002">
    <property type="protein sequence ID" value="KRL87380.1"/>
    <property type="molecule type" value="Genomic_DNA"/>
</dbReference>
<dbReference type="Gene3D" id="3.40.50.10490">
    <property type="entry name" value="Glucose-6-phosphate isomerase like protein, domain 1"/>
    <property type="match status" value="1"/>
</dbReference>
<comment type="caution">
    <text evidence="6">The sequence shown here is derived from an EMBL/GenBank/DDBJ whole genome shotgun (WGS) entry which is preliminary data.</text>
</comment>
<dbReference type="SUPFAM" id="SSF53697">
    <property type="entry name" value="SIS domain"/>
    <property type="match status" value="1"/>
</dbReference>
<keyword evidence="2" id="KW-0238">DNA-binding</keyword>
<dbReference type="GO" id="GO:0003677">
    <property type="term" value="F:DNA binding"/>
    <property type="evidence" value="ECO:0007669"/>
    <property type="project" value="UniProtKB-KW"/>
</dbReference>
<evidence type="ECO:0000256" key="3">
    <source>
        <dbReference type="ARBA" id="ARBA00023163"/>
    </source>
</evidence>
<evidence type="ECO:0000256" key="1">
    <source>
        <dbReference type="ARBA" id="ARBA00023015"/>
    </source>
</evidence>
<dbReference type="InterPro" id="IPR035472">
    <property type="entry name" value="RpiR-like_SIS"/>
</dbReference>
<organism evidence="6 7">
    <name type="scientific">Ligilactobacillus apodemi DSM 16634 = JCM 16172</name>
    <dbReference type="NCBI Taxonomy" id="1423724"/>
    <lineage>
        <taxon>Bacteria</taxon>
        <taxon>Bacillati</taxon>
        <taxon>Bacillota</taxon>
        <taxon>Bacilli</taxon>
        <taxon>Lactobacillales</taxon>
        <taxon>Lactobacillaceae</taxon>
        <taxon>Ligilactobacillus</taxon>
    </lineage>
</organism>
<dbReference type="SUPFAM" id="SSF46689">
    <property type="entry name" value="Homeodomain-like"/>
    <property type="match status" value="1"/>
</dbReference>
<keyword evidence="7" id="KW-1185">Reference proteome</keyword>
<dbReference type="PANTHER" id="PTHR30514">
    <property type="entry name" value="GLUCOKINASE"/>
    <property type="match status" value="1"/>
</dbReference>
<gene>
    <name evidence="6" type="ORF">FC32_GL001607</name>
</gene>
<dbReference type="InterPro" id="IPR009057">
    <property type="entry name" value="Homeodomain-like_sf"/>
</dbReference>
<accession>A0A0R1U3Z4</accession>
<dbReference type="Pfam" id="PF01380">
    <property type="entry name" value="SIS"/>
    <property type="match status" value="1"/>
</dbReference>
<evidence type="ECO:0008006" key="8">
    <source>
        <dbReference type="Google" id="ProtNLM"/>
    </source>
</evidence>
<dbReference type="Gene3D" id="1.10.10.10">
    <property type="entry name" value="Winged helix-like DNA-binding domain superfamily/Winged helix DNA-binding domain"/>
    <property type="match status" value="1"/>
</dbReference>
<dbReference type="RefSeq" id="WP_025087250.1">
    <property type="nucleotide sequence ID" value="NZ_AZFT01000002.1"/>
</dbReference>
<protein>
    <recommendedName>
        <fullName evidence="8">Transcriptional regulator</fullName>
    </recommendedName>
</protein>
<dbReference type="GO" id="GO:0097367">
    <property type="term" value="F:carbohydrate derivative binding"/>
    <property type="evidence" value="ECO:0007669"/>
    <property type="project" value="InterPro"/>
</dbReference>
<feature type="domain" description="HTH rpiR-type" evidence="4">
    <location>
        <begin position="1"/>
        <end position="77"/>
    </location>
</feature>
<keyword evidence="3" id="KW-0804">Transcription</keyword>
<evidence type="ECO:0000259" key="4">
    <source>
        <dbReference type="PROSITE" id="PS51071"/>
    </source>
</evidence>
<dbReference type="InterPro" id="IPR000281">
    <property type="entry name" value="HTH_RpiR"/>
</dbReference>
<dbReference type="CDD" id="cd05013">
    <property type="entry name" value="SIS_RpiR"/>
    <property type="match status" value="1"/>
</dbReference>
<evidence type="ECO:0000313" key="7">
    <source>
        <dbReference type="Proteomes" id="UP000051324"/>
    </source>
</evidence>
<dbReference type="PROSITE" id="PS51464">
    <property type="entry name" value="SIS"/>
    <property type="match status" value="1"/>
</dbReference>
<dbReference type="PANTHER" id="PTHR30514:SF1">
    <property type="entry name" value="HTH-TYPE TRANSCRIPTIONAL REGULATOR HEXR-RELATED"/>
    <property type="match status" value="1"/>
</dbReference>
<dbReference type="PROSITE" id="PS51071">
    <property type="entry name" value="HTH_RPIR"/>
    <property type="match status" value="1"/>
</dbReference>
<sequence length="287" mass="32034">MDIIEKMRCQENFTTAEQGIIKLLLTDPNIILTSPTAAQLGVAAYTSASTVVRLCQKLACKNFAEFKAQFISSYQQRKQKNLYVDADIPFTATDPFETVLDQLTALEEIAIRATRAVIKPKAYQTAVEFLNNATCIDIYGEGGNVNLLHDFAYKMGRIHHQVHIYQDNQQQLLSAALKHPDHCAIVISYSGETPSSLRYAKLLKENGVPTLSITGQGNNSLSRLTDVDLDIATLESKPCTNVKLGTFTSSISVTTIMNYLYAGVFQKDYATHYEHLHADMQIFLKER</sequence>
<dbReference type="STRING" id="1423724.FC32_GL001607"/>
<dbReference type="eggNOG" id="COG1737">
    <property type="taxonomic scope" value="Bacteria"/>
</dbReference>
<dbReference type="GO" id="GO:0003700">
    <property type="term" value="F:DNA-binding transcription factor activity"/>
    <property type="evidence" value="ECO:0007669"/>
    <property type="project" value="InterPro"/>
</dbReference>
<proteinExistence type="predicted"/>
<dbReference type="Proteomes" id="UP000051324">
    <property type="component" value="Unassembled WGS sequence"/>
</dbReference>
<evidence type="ECO:0000256" key="2">
    <source>
        <dbReference type="ARBA" id="ARBA00023125"/>
    </source>
</evidence>
<dbReference type="InterPro" id="IPR036388">
    <property type="entry name" value="WH-like_DNA-bd_sf"/>
</dbReference>